<evidence type="ECO:0000313" key="2">
    <source>
        <dbReference type="EMBL" id="GME68148.1"/>
    </source>
</evidence>
<dbReference type="EMBL" id="BSXN01000338">
    <property type="protein sequence ID" value="GME68148.1"/>
    <property type="molecule type" value="Genomic_DNA"/>
</dbReference>
<protein>
    <submittedName>
        <fullName evidence="2">Unnamed protein product</fullName>
    </submittedName>
</protein>
<sequence>MSDSFVFADHSGTKLNGSSNLLSRSKSNSSKKSRIALSELLSSENEILSLNDTMAPSDKNNTIDNTNNNTNNNTNGTNIKTANKPYVILGLNEQAPFILSDPTTNKVTVNDISTPTSASKTLDFDYIFQNGNASSPHKKFRLQQQQTQRPHNNNPIPFLTPKYHDTLINDILNGFNVTIVMCSMNDKKDSGSVDEENNTDDRDSFKSSRSSKSSNSFLSQANYNPNTDAQQQDVETLHNKDIYTLIDNLFKQLQSGSNKLEHTIKCCCLEFSNDGKVYDLINSNTGSAYNNTYNTNENSISFDDSSNEITGQEYVYLSNYSDFADVLSISNLNRKNQYNSNVVSTIKLSRSEFGEGLIKNSTINLIDLSNHNNSIENLNLLNSLLRENKNFI</sequence>
<comment type="caution">
    <text evidence="2">The sequence shown here is derived from an EMBL/GenBank/DDBJ whole genome shotgun (WGS) entry which is preliminary data.</text>
</comment>
<feature type="region of interest" description="Disordered" evidence="1">
    <location>
        <begin position="135"/>
        <end position="157"/>
    </location>
</feature>
<reference evidence="2" key="1">
    <citation type="submission" date="2023-04" db="EMBL/GenBank/DDBJ databases">
        <title>Candida boidinii NBRC 10035.</title>
        <authorList>
            <person name="Ichikawa N."/>
            <person name="Sato H."/>
            <person name="Tonouchi N."/>
        </authorList>
    </citation>
    <scope>NUCLEOTIDE SEQUENCE</scope>
    <source>
        <strain evidence="2">NBRC 10035</strain>
    </source>
</reference>
<proteinExistence type="predicted"/>
<feature type="compositionally biased region" description="Polar residues" evidence="1">
    <location>
        <begin position="220"/>
        <end position="231"/>
    </location>
</feature>
<dbReference type="InterPro" id="IPR036961">
    <property type="entry name" value="Kinesin_motor_dom_sf"/>
</dbReference>
<dbReference type="Gene3D" id="3.40.850.10">
    <property type="entry name" value="Kinesin motor domain"/>
    <property type="match status" value="1"/>
</dbReference>
<dbReference type="SUPFAM" id="SSF52540">
    <property type="entry name" value="P-loop containing nucleoside triphosphate hydrolases"/>
    <property type="match status" value="1"/>
</dbReference>
<feature type="compositionally biased region" description="Low complexity" evidence="1">
    <location>
        <begin position="207"/>
        <end position="219"/>
    </location>
</feature>
<dbReference type="InterPro" id="IPR027417">
    <property type="entry name" value="P-loop_NTPase"/>
</dbReference>
<feature type="compositionally biased region" description="Polar residues" evidence="1">
    <location>
        <begin position="142"/>
        <end position="155"/>
    </location>
</feature>
<dbReference type="Proteomes" id="UP001165120">
    <property type="component" value="Unassembled WGS sequence"/>
</dbReference>
<feature type="region of interest" description="Disordered" evidence="1">
    <location>
        <begin position="188"/>
        <end position="231"/>
    </location>
</feature>
<feature type="region of interest" description="Disordered" evidence="1">
    <location>
        <begin position="54"/>
        <end position="78"/>
    </location>
</feature>
<organism evidence="2 3">
    <name type="scientific">Candida boidinii</name>
    <name type="common">Yeast</name>
    <dbReference type="NCBI Taxonomy" id="5477"/>
    <lineage>
        <taxon>Eukaryota</taxon>
        <taxon>Fungi</taxon>
        <taxon>Dikarya</taxon>
        <taxon>Ascomycota</taxon>
        <taxon>Saccharomycotina</taxon>
        <taxon>Pichiomycetes</taxon>
        <taxon>Pichiales</taxon>
        <taxon>Pichiaceae</taxon>
        <taxon>Ogataea</taxon>
        <taxon>Ogataea/Candida clade</taxon>
    </lineage>
</organism>
<feature type="compositionally biased region" description="Low complexity" evidence="1">
    <location>
        <begin position="58"/>
        <end position="78"/>
    </location>
</feature>
<dbReference type="AlphaFoldDB" id="A0A9W6SVW6"/>
<evidence type="ECO:0000313" key="3">
    <source>
        <dbReference type="Proteomes" id="UP001165120"/>
    </source>
</evidence>
<name>A0A9W6SVW6_CANBO</name>
<keyword evidence="3" id="KW-1185">Reference proteome</keyword>
<gene>
    <name evidence="2" type="ORF">Cboi02_000143100</name>
</gene>
<accession>A0A9W6SVW6</accession>
<evidence type="ECO:0000256" key="1">
    <source>
        <dbReference type="SAM" id="MobiDB-lite"/>
    </source>
</evidence>